<evidence type="ECO:0000256" key="1">
    <source>
        <dbReference type="SAM" id="Phobius"/>
    </source>
</evidence>
<keyword evidence="3" id="KW-1185">Reference proteome</keyword>
<accession>A0A972G0Q7</accession>
<keyword evidence="1" id="KW-1133">Transmembrane helix</keyword>
<dbReference type="AlphaFoldDB" id="A0A972G0Q7"/>
<feature type="transmembrane region" description="Helical" evidence="1">
    <location>
        <begin position="7"/>
        <end position="26"/>
    </location>
</feature>
<protein>
    <submittedName>
        <fullName evidence="2">Uncharacterized protein</fullName>
    </submittedName>
</protein>
<dbReference type="RefSeq" id="WP_169527419.1">
    <property type="nucleotide sequence ID" value="NZ_JAAMPU010000105.1"/>
</dbReference>
<dbReference type="Proteomes" id="UP000712080">
    <property type="component" value="Unassembled WGS sequence"/>
</dbReference>
<feature type="transmembrane region" description="Helical" evidence="1">
    <location>
        <begin position="108"/>
        <end position="130"/>
    </location>
</feature>
<comment type="caution">
    <text evidence="2">The sequence shown here is derived from an EMBL/GenBank/DDBJ whole genome shotgun (WGS) entry which is preliminary data.</text>
</comment>
<keyword evidence="1" id="KW-0472">Membrane</keyword>
<evidence type="ECO:0000313" key="3">
    <source>
        <dbReference type="Proteomes" id="UP000712080"/>
    </source>
</evidence>
<reference evidence="2" key="1">
    <citation type="submission" date="2020-02" db="EMBL/GenBank/DDBJ databases">
        <title>Flavobacterium sp. genome.</title>
        <authorList>
            <person name="Jung H.S."/>
            <person name="Baek J.H."/>
            <person name="Jeon C.O."/>
        </authorList>
    </citation>
    <scope>NUCLEOTIDE SEQUENCE</scope>
    <source>
        <strain evidence="2">SE-s28</strain>
    </source>
</reference>
<proteinExistence type="predicted"/>
<gene>
    <name evidence="2" type="ORF">G6047_09730</name>
</gene>
<evidence type="ECO:0000313" key="2">
    <source>
        <dbReference type="EMBL" id="NMH28311.1"/>
    </source>
</evidence>
<organism evidence="2 3">
    <name type="scientific">Flavobacterium silvaticum</name>
    <dbReference type="NCBI Taxonomy" id="1852020"/>
    <lineage>
        <taxon>Bacteria</taxon>
        <taxon>Pseudomonadati</taxon>
        <taxon>Bacteroidota</taxon>
        <taxon>Flavobacteriia</taxon>
        <taxon>Flavobacteriales</taxon>
        <taxon>Flavobacteriaceae</taxon>
        <taxon>Flavobacterium</taxon>
    </lineage>
</organism>
<feature type="transmembrane region" description="Helical" evidence="1">
    <location>
        <begin position="76"/>
        <end position="96"/>
    </location>
</feature>
<feature type="transmembrane region" description="Helical" evidence="1">
    <location>
        <begin position="46"/>
        <end position="64"/>
    </location>
</feature>
<keyword evidence="1" id="KW-0812">Transmembrane</keyword>
<dbReference type="EMBL" id="JAAMPU010000105">
    <property type="protein sequence ID" value="NMH28311.1"/>
    <property type="molecule type" value="Genomic_DNA"/>
</dbReference>
<sequence>MIIQLKVVGVLLMLLGTIHILFPHLFDWKNELDRLSLINRQMMLVHTFFIALAVFLLGLLCLMYPVELLSTKLGKAISMGIGIFFGIRLLIQFIGYSPRLWKGKVFETAAHVFFVVLWGYLTGIFVFVGLG</sequence>
<name>A0A972G0Q7_9FLAO</name>